<gene>
    <name evidence="2" type="ORF">PAC_01538</name>
</gene>
<keyword evidence="3" id="KW-1185">Reference proteome</keyword>
<proteinExistence type="predicted"/>
<evidence type="ECO:0000313" key="2">
    <source>
        <dbReference type="EMBL" id="CZR51661.1"/>
    </source>
</evidence>
<dbReference type="AlphaFoldDB" id="A0A1L7WFW4"/>
<feature type="region of interest" description="Disordered" evidence="1">
    <location>
        <begin position="81"/>
        <end position="119"/>
    </location>
</feature>
<accession>A0A1L7WFW4</accession>
<dbReference type="EMBL" id="FJOG01000002">
    <property type="protein sequence ID" value="CZR51661.1"/>
    <property type="molecule type" value="Genomic_DNA"/>
</dbReference>
<reference evidence="2 3" key="1">
    <citation type="submission" date="2016-03" db="EMBL/GenBank/DDBJ databases">
        <authorList>
            <person name="Ploux O."/>
        </authorList>
    </citation>
    <scope>NUCLEOTIDE SEQUENCE [LARGE SCALE GENOMIC DNA]</scope>
    <source>
        <strain evidence="2 3">UAMH 11012</strain>
    </source>
</reference>
<organism evidence="2 3">
    <name type="scientific">Phialocephala subalpina</name>
    <dbReference type="NCBI Taxonomy" id="576137"/>
    <lineage>
        <taxon>Eukaryota</taxon>
        <taxon>Fungi</taxon>
        <taxon>Dikarya</taxon>
        <taxon>Ascomycota</taxon>
        <taxon>Pezizomycotina</taxon>
        <taxon>Leotiomycetes</taxon>
        <taxon>Helotiales</taxon>
        <taxon>Mollisiaceae</taxon>
        <taxon>Phialocephala</taxon>
        <taxon>Phialocephala fortinii species complex</taxon>
    </lineage>
</organism>
<name>A0A1L7WFW4_9HELO</name>
<evidence type="ECO:0000313" key="3">
    <source>
        <dbReference type="Proteomes" id="UP000184330"/>
    </source>
</evidence>
<protein>
    <submittedName>
        <fullName evidence="2">Uncharacterized protein</fullName>
    </submittedName>
</protein>
<sequence length="207" mass="23525">MSELLTLCSVGPLPTTELGDIILLLELKHLVHKRKAPDSLKKAILEESKKQAEVLRQIQETQPPFGGKRKRELDLVDELLAPDAKKRKQNESSSASSAPPDKYHFIAQAKGDSNGSDEEPFGTSCRFCADGNGDRWEFRHGEYKPEFYDELCVDCEGEVDEHSCRGCHTFYEEDPESLFDNDENLCNRCLMSGIFEDEEDEEDDDEF</sequence>
<dbReference type="Proteomes" id="UP000184330">
    <property type="component" value="Unassembled WGS sequence"/>
</dbReference>
<evidence type="ECO:0000256" key="1">
    <source>
        <dbReference type="SAM" id="MobiDB-lite"/>
    </source>
</evidence>